<comment type="similarity">
    <text evidence="2 13">Belongs to the AIR synthase family.</text>
</comment>
<dbReference type="GO" id="GO:0004637">
    <property type="term" value="F:phosphoribosylamine-glycine ligase activity"/>
    <property type="evidence" value="ECO:0007669"/>
    <property type="project" value="TreeGrafter"/>
</dbReference>
<dbReference type="FunFam" id="3.30.1330.10:FF:000001">
    <property type="entry name" value="Phosphoribosylformylglycinamidine cyclo-ligase"/>
    <property type="match status" value="1"/>
</dbReference>
<dbReference type="GO" id="GO:0006189">
    <property type="term" value="P:'de novo' IMP biosynthetic process"/>
    <property type="evidence" value="ECO:0007669"/>
    <property type="project" value="UniProtKB-UniRule"/>
</dbReference>
<dbReference type="FunFam" id="3.90.650.10:FF:000001">
    <property type="entry name" value="Phosphoribosylformylglycinamidine cyclo-ligase"/>
    <property type="match status" value="1"/>
</dbReference>
<dbReference type="SUPFAM" id="SSF56042">
    <property type="entry name" value="PurM C-terminal domain-like"/>
    <property type="match status" value="1"/>
</dbReference>
<protein>
    <recommendedName>
        <fullName evidence="4 13">Phosphoribosylformylglycinamidine cyclo-ligase</fullName>
        <ecNumber evidence="3 13">6.3.3.1</ecNumber>
    </recommendedName>
    <alternativeName>
        <fullName evidence="10 13">AIR synthase</fullName>
    </alternativeName>
    <alternativeName>
        <fullName evidence="11 13">AIRS</fullName>
    </alternativeName>
    <alternativeName>
        <fullName evidence="9 13">Phosphoribosyl-aminoimidazole synthetase</fullName>
    </alternativeName>
</protein>
<comment type="subcellular location">
    <subcellularLocation>
        <location evidence="13">Cytoplasm</location>
    </subcellularLocation>
</comment>
<dbReference type="OrthoDB" id="9777881at2"/>
<dbReference type="Proteomes" id="UP000183107">
    <property type="component" value="Unassembled WGS sequence"/>
</dbReference>
<feature type="domain" description="PurM-like C-terminal" evidence="15">
    <location>
        <begin position="219"/>
        <end position="380"/>
    </location>
</feature>
<evidence type="ECO:0000259" key="15">
    <source>
        <dbReference type="Pfam" id="PF02769"/>
    </source>
</evidence>
<dbReference type="CDD" id="cd02196">
    <property type="entry name" value="PurM"/>
    <property type="match status" value="1"/>
</dbReference>
<keyword evidence="5 13" id="KW-0436">Ligase</keyword>
<evidence type="ECO:0000256" key="9">
    <source>
        <dbReference type="ARBA" id="ARBA00031908"/>
    </source>
</evidence>
<keyword evidence="7 13" id="KW-0658">Purine biosynthesis</keyword>
<evidence type="ECO:0000256" key="13">
    <source>
        <dbReference type="HAMAP-Rule" id="MF_00741"/>
    </source>
</evidence>
<dbReference type="HAMAP" id="MF_00741">
    <property type="entry name" value="AIRS"/>
    <property type="match status" value="1"/>
</dbReference>
<dbReference type="Pfam" id="PF00586">
    <property type="entry name" value="AIRS"/>
    <property type="match status" value="1"/>
</dbReference>
<dbReference type="UniPathway" id="UPA00074">
    <property type="reaction ID" value="UER00129"/>
</dbReference>
<dbReference type="STRING" id="1266925.GCA_000619905_01852"/>
<comment type="catalytic activity">
    <reaction evidence="12 13">
        <text>2-formamido-N(1)-(5-O-phospho-beta-D-ribosyl)acetamidine + ATP = 5-amino-1-(5-phospho-beta-D-ribosyl)imidazole + ADP + phosphate + H(+)</text>
        <dbReference type="Rhea" id="RHEA:23032"/>
        <dbReference type="ChEBI" id="CHEBI:15378"/>
        <dbReference type="ChEBI" id="CHEBI:30616"/>
        <dbReference type="ChEBI" id="CHEBI:43474"/>
        <dbReference type="ChEBI" id="CHEBI:137981"/>
        <dbReference type="ChEBI" id="CHEBI:147287"/>
        <dbReference type="ChEBI" id="CHEBI:456216"/>
        <dbReference type="EC" id="6.3.3.1"/>
    </reaction>
</comment>
<gene>
    <name evidence="13" type="primary">purM</name>
    <name evidence="16" type="ORF">SAMN05216386_1617</name>
</gene>
<dbReference type="InterPro" id="IPR016188">
    <property type="entry name" value="PurM-like_N"/>
</dbReference>
<dbReference type="GO" id="GO:0005524">
    <property type="term" value="F:ATP binding"/>
    <property type="evidence" value="ECO:0007669"/>
    <property type="project" value="UniProtKB-KW"/>
</dbReference>
<evidence type="ECO:0000256" key="2">
    <source>
        <dbReference type="ARBA" id="ARBA00010280"/>
    </source>
</evidence>
<organism evidence="16 17">
    <name type="scientific">Nitrosospira briensis</name>
    <dbReference type="NCBI Taxonomy" id="35799"/>
    <lineage>
        <taxon>Bacteria</taxon>
        <taxon>Pseudomonadati</taxon>
        <taxon>Pseudomonadota</taxon>
        <taxon>Betaproteobacteria</taxon>
        <taxon>Nitrosomonadales</taxon>
        <taxon>Nitrosomonadaceae</taxon>
        <taxon>Nitrosospira</taxon>
    </lineage>
</organism>
<dbReference type="Pfam" id="PF02769">
    <property type="entry name" value="AIRS_C"/>
    <property type="match status" value="1"/>
</dbReference>
<comment type="pathway">
    <text evidence="1 13">Purine metabolism; IMP biosynthesis via de novo pathway; 5-amino-1-(5-phospho-D-ribosyl)imidazole from N(2)-formyl-N(1)-(5-phospho-D-ribosyl)glycinamide: step 2/2.</text>
</comment>
<keyword evidence="17" id="KW-1185">Reference proteome</keyword>
<name>A0A1I5B155_9PROT</name>
<evidence type="ECO:0000256" key="4">
    <source>
        <dbReference type="ARBA" id="ARBA00020367"/>
    </source>
</evidence>
<keyword evidence="13" id="KW-0963">Cytoplasm</keyword>
<dbReference type="InterPro" id="IPR036676">
    <property type="entry name" value="PurM-like_C_sf"/>
</dbReference>
<dbReference type="GO" id="GO:0046084">
    <property type="term" value="P:adenine biosynthetic process"/>
    <property type="evidence" value="ECO:0007669"/>
    <property type="project" value="TreeGrafter"/>
</dbReference>
<evidence type="ECO:0000256" key="5">
    <source>
        <dbReference type="ARBA" id="ARBA00022598"/>
    </source>
</evidence>
<dbReference type="EMBL" id="FOVJ01000002">
    <property type="protein sequence ID" value="SFN68360.1"/>
    <property type="molecule type" value="Genomic_DNA"/>
</dbReference>
<dbReference type="NCBIfam" id="TIGR00878">
    <property type="entry name" value="purM"/>
    <property type="match status" value="1"/>
</dbReference>
<dbReference type="GO" id="GO:0005829">
    <property type="term" value="C:cytosol"/>
    <property type="evidence" value="ECO:0007669"/>
    <property type="project" value="TreeGrafter"/>
</dbReference>
<dbReference type="Gene3D" id="3.90.650.10">
    <property type="entry name" value="PurM-like C-terminal domain"/>
    <property type="match status" value="1"/>
</dbReference>
<keyword evidence="8 13" id="KW-0067">ATP-binding</keyword>
<evidence type="ECO:0000256" key="6">
    <source>
        <dbReference type="ARBA" id="ARBA00022741"/>
    </source>
</evidence>
<sequence>MFIVQVLPACVAQPCIYGKIAFFESSTLTATRRELNLTSSRQEDSSSIPLSYRAAGVDIDAGDRLVENIKPYARRTMRPEVLGGIGGFGALFEISKKYRNPVLVSGTDGVGTKLKLAFQFGKHDGVGIDLVAMSVNDILVQGAEPLFFLDYFACGRLDVDTATRVVKGIAAGCEQAGCALIGGETAEMPGMYPEGEYDLAGFAVGAVEKDSLITGLTIREGDAVLGLASSGAHSNGYSLIRKIVEKNNIDLCTDFNGEALIDVIMAPTRIYVKPLLELMKRLPVKGMAHITGGGLSENIPRVLPDGVTAILKKETWDMPPLFRWLQQQGNVADSEMHRVFNCGIGMVVIVAPELADAAMQSLRSSGETVRRVGTIRHRNANEAQTIIE</sequence>
<dbReference type="PANTHER" id="PTHR10520">
    <property type="entry name" value="TRIFUNCTIONAL PURINE BIOSYNTHETIC PROTEIN ADENOSINE-3-RELATED"/>
    <property type="match status" value="1"/>
</dbReference>
<dbReference type="InterPro" id="IPR004733">
    <property type="entry name" value="PurM_cligase"/>
</dbReference>
<proteinExistence type="inferred from homology"/>
<evidence type="ECO:0000313" key="16">
    <source>
        <dbReference type="EMBL" id="SFN68360.1"/>
    </source>
</evidence>
<evidence type="ECO:0000256" key="11">
    <source>
        <dbReference type="ARBA" id="ARBA00033093"/>
    </source>
</evidence>
<dbReference type="AlphaFoldDB" id="A0A1I5B155"/>
<dbReference type="SUPFAM" id="SSF55326">
    <property type="entry name" value="PurM N-terminal domain-like"/>
    <property type="match status" value="1"/>
</dbReference>
<evidence type="ECO:0000256" key="8">
    <source>
        <dbReference type="ARBA" id="ARBA00022840"/>
    </source>
</evidence>
<dbReference type="InterPro" id="IPR036921">
    <property type="entry name" value="PurM-like_N_sf"/>
</dbReference>
<dbReference type="InterPro" id="IPR010918">
    <property type="entry name" value="PurM-like_C_dom"/>
</dbReference>
<evidence type="ECO:0000256" key="7">
    <source>
        <dbReference type="ARBA" id="ARBA00022755"/>
    </source>
</evidence>
<feature type="domain" description="PurM-like N-terminal" evidence="14">
    <location>
        <begin position="102"/>
        <end position="207"/>
    </location>
</feature>
<reference evidence="17" key="1">
    <citation type="submission" date="2016-10" db="EMBL/GenBank/DDBJ databases">
        <authorList>
            <person name="Varghese N."/>
        </authorList>
    </citation>
    <scope>NUCLEOTIDE SEQUENCE [LARGE SCALE GENOMIC DNA]</scope>
    <source>
        <strain evidence="17">Nsp8</strain>
    </source>
</reference>
<dbReference type="EC" id="6.3.3.1" evidence="3 13"/>
<evidence type="ECO:0000256" key="1">
    <source>
        <dbReference type="ARBA" id="ARBA00004686"/>
    </source>
</evidence>
<dbReference type="GO" id="GO:0004641">
    <property type="term" value="F:phosphoribosylformylglycinamidine cyclo-ligase activity"/>
    <property type="evidence" value="ECO:0007669"/>
    <property type="project" value="UniProtKB-UniRule"/>
</dbReference>
<evidence type="ECO:0000313" key="17">
    <source>
        <dbReference type="Proteomes" id="UP000183107"/>
    </source>
</evidence>
<evidence type="ECO:0000256" key="12">
    <source>
        <dbReference type="ARBA" id="ARBA00049057"/>
    </source>
</evidence>
<dbReference type="PANTHER" id="PTHR10520:SF12">
    <property type="entry name" value="TRIFUNCTIONAL PURINE BIOSYNTHETIC PROTEIN ADENOSINE-3"/>
    <property type="match status" value="1"/>
</dbReference>
<keyword evidence="6 13" id="KW-0547">Nucleotide-binding</keyword>
<evidence type="ECO:0000259" key="14">
    <source>
        <dbReference type="Pfam" id="PF00586"/>
    </source>
</evidence>
<evidence type="ECO:0000256" key="10">
    <source>
        <dbReference type="ARBA" id="ARBA00032931"/>
    </source>
</evidence>
<evidence type="ECO:0000256" key="3">
    <source>
        <dbReference type="ARBA" id="ARBA00013047"/>
    </source>
</evidence>
<dbReference type="Gene3D" id="3.30.1330.10">
    <property type="entry name" value="PurM-like, N-terminal domain"/>
    <property type="match status" value="1"/>
</dbReference>
<accession>A0A1I5B155</accession>